<proteinExistence type="predicted"/>
<feature type="compositionally biased region" description="Polar residues" evidence="2">
    <location>
        <begin position="108"/>
        <end position="122"/>
    </location>
</feature>
<feature type="region of interest" description="Disordered" evidence="2">
    <location>
        <begin position="68"/>
        <end position="191"/>
    </location>
</feature>
<feature type="domain" description="INO80 complex subunit E N-terminal" evidence="3">
    <location>
        <begin position="14"/>
        <end position="60"/>
    </location>
</feature>
<feature type="compositionally biased region" description="Acidic residues" evidence="2">
    <location>
        <begin position="180"/>
        <end position="191"/>
    </location>
</feature>
<evidence type="ECO:0000256" key="2">
    <source>
        <dbReference type="SAM" id="MobiDB-lite"/>
    </source>
</evidence>
<feature type="coiled-coil region" evidence="1">
    <location>
        <begin position="18"/>
        <end position="59"/>
    </location>
</feature>
<dbReference type="GO" id="GO:0031011">
    <property type="term" value="C:Ino80 complex"/>
    <property type="evidence" value="ECO:0007669"/>
    <property type="project" value="InterPro"/>
</dbReference>
<evidence type="ECO:0000256" key="1">
    <source>
        <dbReference type="SAM" id="Coils"/>
    </source>
</evidence>
<dbReference type="Pfam" id="PF24237">
    <property type="entry name" value="INO80E"/>
    <property type="match status" value="1"/>
</dbReference>
<dbReference type="PANTHER" id="PTHR21812:SF1">
    <property type="entry name" value="INO80 COMPLEX SUBUNIT E"/>
    <property type="match status" value="1"/>
</dbReference>
<feature type="compositionally biased region" description="Basic and acidic residues" evidence="2">
    <location>
        <begin position="82"/>
        <end position="99"/>
    </location>
</feature>
<dbReference type="AlphaFoldDB" id="A0A6A4WUJ8"/>
<evidence type="ECO:0000313" key="5">
    <source>
        <dbReference type="Proteomes" id="UP000440578"/>
    </source>
</evidence>
<reference evidence="4 5" key="1">
    <citation type="submission" date="2019-07" db="EMBL/GenBank/DDBJ databases">
        <title>Draft genome assembly of a fouling barnacle, Amphibalanus amphitrite (Darwin, 1854): The first reference genome for Thecostraca.</title>
        <authorList>
            <person name="Kim W."/>
        </authorList>
    </citation>
    <scope>NUCLEOTIDE SEQUENCE [LARGE SCALE GENOMIC DNA]</scope>
    <source>
        <strain evidence="4">SNU_AA5</strain>
        <tissue evidence="4">Soma without cirri and trophi</tissue>
    </source>
</reference>
<organism evidence="4 5">
    <name type="scientific">Amphibalanus amphitrite</name>
    <name type="common">Striped barnacle</name>
    <name type="synonym">Balanus amphitrite</name>
    <dbReference type="NCBI Taxonomy" id="1232801"/>
    <lineage>
        <taxon>Eukaryota</taxon>
        <taxon>Metazoa</taxon>
        <taxon>Ecdysozoa</taxon>
        <taxon>Arthropoda</taxon>
        <taxon>Crustacea</taxon>
        <taxon>Multicrustacea</taxon>
        <taxon>Cirripedia</taxon>
        <taxon>Thoracica</taxon>
        <taxon>Thoracicalcarea</taxon>
        <taxon>Balanomorpha</taxon>
        <taxon>Balanoidea</taxon>
        <taxon>Balanidae</taxon>
        <taxon>Amphibalaninae</taxon>
        <taxon>Amphibalanus</taxon>
    </lineage>
</organism>
<gene>
    <name evidence="4" type="primary">Ino80e</name>
    <name evidence="4" type="ORF">FJT64_019249</name>
</gene>
<dbReference type="InterPro" id="IPR026678">
    <property type="entry name" value="INO80E"/>
</dbReference>
<evidence type="ECO:0000313" key="4">
    <source>
        <dbReference type="EMBL" id="KAF0309663.1"/>
    </source>
</evidence>
<dbReference type="OrthoDB" id="5977486at2759"/>
<dbReference type="PANTHER" id="PTHR21812">
    <property type="entry name" value="INO80 COMPLEX SUBUNIT E"/>
    <property type="match status" value="1"/>
</dbReference>
<name>A0A6A4WUJ8_AMPAM</name>
<dbReference type="InterPro" id="IPR056515">
    <property type="entry name" value="INO80E_N"/>
</dbReference>
<keyword evidence="1" id="KW-0175">Coiled coil</keyword>
<protein>
    <submittedName>
        <fullName evidence="4">INO80 complex subunit E</fullName>
    </submittedName>
</protein>
<evidence type="ECO:0000259" key="3">
    <source>
        <dbReference type="Pfam" id="PF24237"/>
    </source>
</evidence>
<sequence>MNSSINIKDESEYYRVKYSKLKRKLKTLVFENESYRDELQRCQRKLLKLNRDKSFLLDRLLLYETAVNSSDSESTEDSDTELDTKHARRKIDTGAERSPVKRKKQIIKNKSQASRAQVSRAFSDSGHMTPEEVERHLETRTAVRRRDLVPERAPLTVPRQLFSTEDAEEGRESAGTASNVEEEGLVIDFPE</sequence>
<accession>A0A6A4WUJ8</accession>
<keyword evidence="5" id="KW-1185">Reference proteome</keyword>
<feature type="compositionally biased region" description="Basic and acidic residues" evidence="2">
    <location>
        <begin position="129"/>
        <end position="150"/>
    </location>
</feature>
<dbReference type="Proteomes" id="UP000440578">
    <property type="component" value="Unassembled WGS sequence"/>
</dbReference>
<dbReference type="EMBL" id="VIIS01000383">
    <property type="protein sequence ID" value="KAF0309663.1"/>
    <property type="molecule type" value="Genomic_DNA"/>
</dbReference>
<comment type="caution">
    <text evidence="4">The sequence shown here is derived from an EMBL/GenBank/DDBJ whole genome shotgun (WGS) entry which is preliminary data.</text>
</comment>
<dbReference type="GO" id="GO:0006338">
    <property type="term" value="P:chromatin remodeling"/>
    <property type="evidence" value="ECO:0007669"/>
    <property type="project" value="InterPro"/>
</dbReference>